<evidence type="ECO:0000256" key="6">
    <source>
        <dbReference type="SAM" id="Phobius"/>
    </source>
</evidence>
<evidence type="ECO:0000256" key="3">
    <source>
        <dbReference type="ARBA" id="ARBA00022692"/>
    </source>
</evidence>
<dbReference type="InterPro" id="IPR050495">
    <property type="entry name" value="ATG22/LtaA_families"/>
</dbReference>
<dbReference type="InterPro" id="IPR024671">
    <property type="entry name" value="Atg22-like"/>
</dbReference>
<dbReference type="InterPro" id="IPR036259">
    <property type="entry name" value="MFS_trans_sf"/>
</dbReference>
<evidence type="ECO:0000256" key="5">
    <source>
        <dbReference type="ARBA" id="ARBA00023136"/>
    </source>
</evidence>
<dbReference type="SUPFAM" id="SSF103473">
    <property type="entry name" value="MFS general substrate transporter"/>
    <property type="match status" value="1"/>
</dbReference>
<dbReference type="RefSeq" id="WP_093117328.1">
    <property type="nucleotide sequence ID" value="NZ_FODS01000007.1"/>
</dbReference>
<organism evidence="7 8">
    <name type="scientific">Salinihabitans flavidus</name>
    <dbReference type="NCBI Taxonomy" id="569882"/>
    <lineage>
        <taxon>Bacteria</taxon>
        <taxon>Pseudomonadati</taxon>
        <taxon>Pseudomonadota</taxon>
        <taxon>Alphaproteobacteria</taxon>
        <taxon>Rhodobacterales</taxon>
        <taxon>Roseobacteraceae</taxon>
        <taxon>Salinihabitans</taxon>
    </lineage>
</organism>
<protein>
    <submittedName>
        <fullName evidence="7">MFS transporter, UMF1 family</fullName>
    </submittedName>
</protein>
<dbReference type="GO" id="GO:0012505">
    <property type="term" value="C:endomembrane system"/>
    <property type="evidence" value="ECO:0007669"/>
    <property type="project" value="UniProtKB-SubCell"/>
</dbReference>
<feature type="transmembrane region" description="Helical" evidence="6">
    <location>
        <begin position="314"/>
        <end position="332"/>
    </location>
</feature>
<dbReference type="Proteomes" id="UP000198893">
    <property type="component" value="Unassembled WGS sequence"/>
</dbReference>
<feature type="transmembrane region" description="Helical" evidence="6">
    <location>
        <begin position="195"/>
        <end position="215"/>
    </location>
</feature>
<keyword evidence="4 6" id="KW-1133">Transmembrane helix</keyword>
<feature type="transmembrane region" description="Helical" evidence="6">
    <location>
        <begin position="106"/>
        <end position="126"/>
    </location>
</feature>
<proteinExistence type="predicted"/>
<keyword evidence="5 6" id="KW-0472">Membrane</keyword>
<dbReference type="AlphaFoldDB" id="A0A1H8QY50"/>
<keyword evidence="8" id="KW-1185">Reference proteome</keyword>
<dbReference type="OrthoDB" id="9768783at2"/>
<evidence type="ECO:0000256" key="4">
    <source>
        <dbReference type="ARBA" id="ARBA00022989"/>
    </source>
</evidence>
<dbReference type="EMBL" id="FODS01000007">
    <property type="protein sequence ID" value="SEO59142.1"/>
    <property type="molecule type" value="Genomic_DNA"/>
</dbReference>
<evidence type="ECO:0000256" key="2">
    <source>
        <dbReference type="ARBA" id="ARBA00022448"/>
    </source>
</evidence>
<feature type="transmembrane region" description="Helical" evidence="6">
    <location>
        <begin position="284"/>
        <end position="302"/>
    </location>
</feature>
<evidence type="ECO:0000313" key="7">
    <source>
        <dbReference type="EMBL" id="SEO59142.1"/>
    </source>
</evidence>
<comment type="subcellular location">
    <subcellularLocation>
        <location evidence="1">Endomembrane system</location>
        <topology evidence="1">Multi-pass membrane protein</topology>
    </subcellularLocation>
</comment>
<feature type="transmembrane region" description="Helical" evidence="6">
    <location>
        <begin position="12"/>
        <end position="36"/>
    </location>
</feature>
<reference evidence="7 8" key="1">
    <citation type="submission" date="2016-10" db="EMBL/GenBank/DDBJ databases">
        <authorList>
            <person name="de Groot N.N."/>
        </authorList>
    </citation>
    <scope>NUCLEOTIDE SEQUENCE [LARGE SCALE GENOMIC DNA]</scope>
    <source>
        <strain evidence="7 8">DSM 27842</strain>
    </source>
</reference>
<name>A0A1H8QY50_9RHOB</name>
<feature type="transmembrane region" description="Helical" evidence="6">
    <location>
        <begin position="81"/>
        <end position="100"/>
    </location>
</feature>
<dbReference type="Pfam" id="PF11700">
    <property type="entry name" value="ATG22"/>
    <property type="match status" value="1"/>
</dbReference>
<sequence length="463" mass="49165">MTEPSARKRIWGWFFFDWASQPFNTLLITFIFAPYVKELMGDGAAAQSAWGFGIGAAGIVIALLAPVLGAMSDISGNRMRWIWVFSAMYVVGSYGLWWAAPGDFNLLLTLTLFAIGMIGMEFATIFTNSMLPDLGPKEEIGRISGNGWAFGYLGGLVALIIMLVLFAENAETGRTLVGLSPALGLDAAAREGTRAVGPLTAIWYVVFMVPFFLWVRDPKPVRAPKGALSKALGEVWGTVRGLPRAPSLFAYLGSSMFYRDALNGMYTFGGIYAAGVLNWSVPDIGVFAIIAIIAGAVFAALGGRLDSAFGPRPVITACILVLSFVAISIIFVSREGVYGIPVGPESRLPDTVFYILGAMIGAAGGALQSASRTMMVRQANPARMAEAFGLYALAGKATSFIAPLSIGFATALSGSQQIGVTPLIVLFVIGLILLRWVKPDGDMDHGAFSGDDLRIARAGGVPE</sequence>
<dbReference type="PANTHER" id="PTHR23519">
    <property type="entry name" value="AUTOPHAGY-RELATED PROTEIN 22"/>
    <property type="match status" value="1"/>
</dbReference>
<keyword evidence="2" id="KW-0813">Transport</keyword>
<dbReference type="PANTHER" id="PTHR23519:SF1">
    <property type="entry name" value="AUTOPHAGY-RELATED PROTEIN 22"/>
    <property type="match status" value="1"/>
</dbReference>
<feature type="transmembrane region" description="Helical" evidence="6">
    <location>
        <begin position="48"/>
        <end position="69"/>
    </location>
</feature>
<dbReference type="STRING" id="569882.SAMN04490248_10799"/>
<feature type="transmembrane region" description="Helical" evidence="6">
    <location>
        <begin position="261"/>
        <end position="278"/>
    </location>
</feature>
<dbReference type="Gene3D" id="1.20.1250.20">
    <property type="entry name" value="MFS general substrate transporter like domains"/>
    <property type="match status" value="1"/>
</dbReference>
<feature type="transmembrane region" description="Helical" evidence="6">
    <location>
        <begin position="147"/>
        <end position="167"/>
    </location>
</feature>
<keyword evidence="3 6" id="KW-0812">Transmembrane</keyword>
<feature type="transmembrane region" description="Helical" evidence="6">
    <location>
        <begin position="390"/>
        <end position="412"/>
    </location>
</feature>
<feature type="transmembrane region" description="Helical" evidence="6">
    <location>
        <begin position="418"/>
        <end position="437"/>
    </location>
</feature>
<evidence type="ECO:0000256" key="1">
    <source>
        <dbReference type="ARBA" id="ARBA00004127"/>
    </source>
</evidence>
<gene>
    <name evidence="7" type="ORF">SAMN04490248_10799</name>
</gene>
<feature type="transmembrane region" description="Helical" evidence="6">
    <location>
        <begin position="352"/>
        <end position="370"/>
    </location>
</feature>
<accession>A0A1H8QY50</accession>
<evidence type="ECO:0000313" key="8">
    <source>
        <dbReference type="Proteomes" id="UP000198893"/>
    </source>
</evidence>